<dbReference type="PANTHER" id="PTHR24278">
    <property type="entry name" value="COAGULATION FACTOR"/>
    <property type="match status" value="1"/>
</dbReference>
<keyword evidence="4" id="KW-1185">Reference proteome</keyword>
<feature type="non-terminal residue" evidence="3">
    <location>
        <position position="1"/>
    </location>
</feature>
<keyword evidence="1" id="KW-1015">Disulfide bond</keyword>
<dbReference type="EMBL" id="CAUEEQ010035257">
    <property type="protein sequence ID" value="CAJ0952617.1"/>
    <property type="molecule type" value="Genomic_DNA"/>
</dbReference>
<dbReference type="Pfam" id="PF00089">
    <property type="entry name" value="Trypsin"/>
    <property type="match status" value="1"/>
</dbReference>
<dbReference type="InterPro" id="IPR009003">
    <property type="entry name" value="Peptidase_S1_PA"/>
</dbReference>
<evidence type="ECO:0000313" key="3">
    <source>
        <dbReference type="EMBL" id="CAJ0952617.1"/>
    </source>
</evidence>
<dbReference type="Gene3D" id="2.40.10.10">
    <property type="entry name" value="Trypsin-like serine proteases"/>
    <property type="match status" value="2"/>
</dbReference>
<evidence type="ECO:0000256" key="1">
    <source>
        <dbReference type="ARBA" id="ARBA00023157"/>
    </source>
</evidence>
<evidence type="ECO:0000313" key="4">
    <source>
        <dbReference type="Proteomes" id="UP001176940"/>
    </source>
</evidence>
<dbReference type="InterPro" id="IPR001254">
    <property type="entry name" value="Trypsin_dom"/>
</dbReference>
<dbReference type="Proteomes" id="UP001176940">
    <property type="component" value="Unassembled WGS sequence"/>
</dbReference>
<protein>
    <recommendedName>
        <fullName evidence="2">Peptidase S1 domain-containing protein</fullName>
    </recommendedName>
</protein>
<comment type="caution">
    <text evidence="3">The sequence shown here is derived from an EMBL/GenBank/DDBJ whole genome shotgun (WGS) entry which is preliminary data.</text>
</comment>
<dbReference type="PANTHER" id="PTHR24278:SF20">
    <property type="entry name" value="VITAMIN K-DEPENDENT PROTEIN Z"/>
    <property type="match status" value="1"/>
</dbReference>
<proteinExistence type="predicted"/>
<feature type="domain" description="Peptidase S1" evidence="2">
    <location>
        <begin position="27"/>
        <end position="123"/>
    </location>
</feature>
<name>A0ABN9M0I6_9NEOB</name>
<evidence type="ECO:0000259" key="2">
    <source>
        <dbReference type="Pfam" id="PF00089"/>
    </source>
</evidence>
<reference evidence="3" key="1">
    <citation type="submission" date="2023-07" db="EMBL/GenBank/DDBJ databases">
        <authorList>
            <person name="Stuckert A."/>
        </authorList>
    </citation>
    <scope>NUCLEOTIDE SEQUENCE</scope>
</reference>
<dbReference type="SUPFAM" id="SSF50494">
    <property type="entry name" value="Trypsin-like serine proteases"/>
    <property type="match status" value="1"/>
</dbReference>
<organism evidence="3 4">
    <name type="scientific">Ranitomeya imitator</name>
    <name type="common">mimic poison frog</name>
    <dbReference type="NCBI Taxonomy" id="111125"/>
    <lineage>
        <taxon>Eukaryota</taxon>
        <taxon>Metazoa</taxon>
        <taxon>Chordata</taxon>
        <taxon>Craniata</taxon>
        <taxon>Vertebrata</taxon>
        <taxon>Euteleostomi</taxon>
        <taxon>Amphibia</taxon>
        <taxon>Batrachia</taxon>
        <taxon>Anura</taxon>
        <taxon>Neobatrachia</taxon>
        <taxon>Hyloidea</taxon>
        <taxon>Dendrobatidae</taxon>
        <taxon>Dendrobatinae</taxon>
        <taxon>Ranitomeya</taxon>
    </lineage>
</organism>
<accession>A0ABN9M0I6</accession>
<sequence length="142" mass="15793">PYACGQLVNDEKTILAAIKNNSTNPLPWQSLVLTTAKCSSQQGTIFIHAVDKGTDNRQEIKVASHRIHTKYSKDTTDNDIALLKLEETIKFCKHILPICIPQKDFAESVLIPRVPGTVGGWKLASEYMETMPVQFSVAVLRI</sequence>
<gene>
    <name evidence="3" type="ORF">RIMI_LOCUS13953112</name>
</gene>
<dbReference type="InterPro" id="IPR050442">
    <property type="entry name" value="Peptidase_S1_coag_factors"/>
</dbReference>
<dbReference type="InterPro" id="IPR043504">
    <property type="entry name" value="Peptidase_S1_PA_chymotrypsin"/>
</dbReference>